<sequence length="76" mass="8583">MYTQPIKLLSKSLQLCLFTRLSPRSPTVNMWHVSSVIHIQVWSESTKLLINPSLEKCHVTGYLFHAGPASIPHLSI</sequence>
<proteinExistence type="predicted"/>
<name>A0A7J7G1I5_CAMSI</name>
<organism evidence="1 2">
    <name type="scientific">Camellia sinensis</name>
    <name type="common">Tea plant</name>
    <name type="synonym">Thea sinensis</name>
    <dbReference type="NCBI Taxonomy" id="4442"/>
    <lineage>
        <taxon>Eukaryota</taxon>
        <taxon>Viridiplantae</taxon>
        <taxon>Streptophyta</taxon>
        <taxon>Embryophyta</taxon>
        <taxon>Tracheophyta</taxon>
        <taxon>Spermatophyta</taxon>
        <taxon>Magnoliopsida</taxon>
        <taxon>eudicotyledons</taxon>
        <taxon>Gunneridae</taxon>
        <taxon>Pentapetalae</taxon>
        <taxon>asterids</taxon>
        <taxon>Ericales</taxon>
        <taxon>Theaceae</taxon>
        <taxon>Camellia</taxon>
    </lineage>
</organism>
<dbReference type="Proteomes" id="UP000593564">
    <property type="component" value="Unassembled WGS sequence"/>
</dbReference>
<keyword evidence="2" id="KW-1185">Reference proteome</keyword>
<comment type="caution">
    <text evidence="1">The sequence shown here is derived from an EMBL/GenBank/DDBJ whole genome shotgun (WGS) entry which is preliminary data.</text>
</comment>
<protein>
    <submittedName>
        <fullName evidence="1">Uncharacterized protein</fullName>
    </submittedName>
</protein>
<gene>
    <name evidence="1" type="ORF">HYC85_029257</name>
</gene>
<reference evidence="1 2" key="2">
    <citation type="submission" date="2020-07" db="EMBL/GenBank/DDBJ databases">
        <title>Genome assembly of wild tea tree DASZ reveals pedigree and selection history of tea varieties.</title>
        <authorList>
            <person name="Zhang W."/>
        </authorList>
    </citation>
    <scope>NUCLEOTIDE SEQUENCE [LARGE SCALE GENOMIC DNA]</scope>
    <source>
        <strain evidence="2">cv. G240</strain>
        <tissue evidence="1">Leaf</tissue>
    </source>
</reference>
<accession>A0A7J7G1I5</accession>
<reference evidence="2" key="1">
    <citation type="journal article" date="2020" name="Nat. Commun.">
        <title>Genome assembly of wild tea tree DASZ reveals pedigree and selection history of tea varieties.</title>
        <authorList>
            <person name="Zhang W."/>
            <person name="Zhang Y."/>
            <person name="Qiu H."/>
            <person name="Guo Y."/>
            <person name="Wan H."/>
            <person name="Zhang X."/>
            <person name="Scossa F."/>
            <person name="Alseekh S."/>
            <person name="Zhang Q."/>
            <person name="Wang P."/>
            <person name="Xu L."/>
            <person name="Schmidt M.H."/>
            <person name="Jia X."/>
            <person name="Li D."/>
            <person name="Zhu A."/>
            <person name="Guo F."/>
            <person name="Chen W."/>
            <person name="Ni D."/>
            <person name="Usadel B."/>
            <person name="Fernie A.R."/>
            <person name="Wen W."/>
        </authorList>
    </citation>
    <scope>NUCLEOTIDE SEQUENCE [LARGE SCALE GENOMIC DNA]</scope>
    <source>
        <strain evidence="2">cv. G240</strain>
    </source>
</reference>
<evidence type="ECO:0000313" key="1">
    <source>
        <dbReference type="EMBL" id="KAF5933086.1"/>
    </source>
</evidence>
<dbReference type="AlphaFoldDB" id="A0A7J7G1I5"/>
<dbReference type="EMBL" id="JACBKZ010000014">
    <property type="protein sequence ID" value="KAF5933086.1"/>
    <property type="molecule type" value="Genomic_DNA"/>
</dbReference>
<evidence type="ECO:0000313" key="2">
    <source>
        <dbReference type="Proteomes" id="UP000593564"/>
    </source>
</evidence>